<keyword evidence="4 5" id="KW-1015">Disulfide bond</keyword>
<comment type="subcellular location">
    <subcellularLocation>
        <location evidence="2 5">Secreted</location>
    </subcellularLocation>
</comment>
<feature type="domain" description="Auxiliary Activity family 9 catalytic" evidence="7">
    <location>
        <begin position="20"/>
        <end position="228"/>
    </location>
</feature>
<dbReference type="AlphaFoldDB" id="A0A6G1HH37"/>
<dbReference type="Proteomes" id="UP000800041">
    <property type="component" value="Unassembled WGS sequence"/>
</dbReference>
<protein>
    <recommendedName>
        <fullName evidence="5">AA9 family lytic polysaccharide monooxygenase</fullName>
        <ecNumber evidence="5">1.14.99.56</ecNumber>
    </recommendedName>
    <alternativeName>
        <fullName evidence="5">Endo-beta-1,4-glucanase</fullName>
    </alternativeName>
    <alternativeName>
        <fullName evidence="5">Glycosyl hydrolase 61 family protein</fullName>
    </alternativeName>
</protein>
<accession>A0A6G1HH37</accession>
<dbReference type="GO" id="GO:0030248">
    <property type="term" value="F:cellulose binding"/>
    <property type="evidence" value="ECO:0007669"/>
    <property type="project" value="UniProtKB-UniRule"/>
</dbReference>
<dbReference type="OrthoDB" id="4849160at2759"/>
<evidence type="ECO:0000256" key="6">
    <source>
        <dbReference type="SAM" id="SignalP"/>
    </source>
</evidence>
<dbReference type="GO" id="GO:0004497">
    <property type="term" value="F:monooxygenase activity"/>
    <property type="evidence" value="ECO:0007669"/>
    <property type="project" value="UniProtKB-KW"/>
</dbReference>
<evidence type="ECO:0000256" key="3">
    <source>
        <dbReference type="ARBA" id="ARBA00022525"/>
    </source>
</evidence>
<dbReference type="PANTHER" id="PTHR33353">
    <property type="entry name" value="PUTATIVE (AFU_ORTHOLOGUE AFUA_1G12560)-RELATED"/>
    <property type="match status" value="1"/>
</dbReference>
<keyword evidence="8" id="KW-0503">Monooxygenase</keyword>
<dbReference type="PANTHER" id="PTHR33353:SF19">
    <property type="entry name" value="GLYCOSYLHYDROLASE FAMILY 61-8 PROTEIN"/>
    <property type="match status" value="1"/>
</dbReference>
<dbReference type="InterPro" id="IPR049892">
    <property type="entry name" value="AA9"/>
</dbReference>
<dbReference type="GO" id="GO:0030245">
    <property type="term" value="P:cellulose catabolic process"/>
    <property type="evidence" value="ECO:0007669"/>
    <property type="project" value="UniProtKB-UniRule"/>
</dbReference>
<keyword evidence="5" id="KW-0119">Carbohydrate metabolism</keyword>
<dbReference type="Pfam" id="PF03443">
    <property type="entry name" value="AA9"/>
    <property type="match status" value="1"/>
</dbReference>
<keyword evidence="8" id="KW-0560">Oxidoreductase</keyword>
<proteinExistence type="predicted"/>
<dbReference type="EMBL" id="ML977137">
    <property type="protein sequence ID" value="KAF1992340.1"/>
    <property type="molecule type" value="Genomic_DNA"/>
</dbReference>
<comment type="cofactor">
    <cofactor evidence="1">
        <name>Cu(2+)</name>
        <dbReference type="ChEBI" id="CHEBI:29036"/>
    </cofactor>
</comment>
<feature type="signal peptide" evidence="6">
    <location>
        <begin position="1"/>
        <end position="19"/>
    </location>
</feature>
<keyword evidence="5" id="KW-0624">Polysaccharide degradation</keyword>
<reference evidence="8" key="1">
    <citation type="journal article" date="2020" name="Stud. Mycol.">
        <title>101 Dothideomycetes genomes: a test case for predicting lifestyles and emergence of pathogens.</title>
        <authorList>
            <person name="Haridas S."/>
            <person name="Albert R."/>
            <person name="Binder M."/>
            <person name="Bloem J."/>
            <person name="Labutti K."/>
            <person name="Salamov A."/>
            <person name="Andreopoulos B."/>
            <person name="Baker S."/>
            <person name="Barry K."/>
            <person name="Bills G."/>
            <person name="Bluhm B."/>
            <person name="Cannon C."/>
            <person name="Castanera R."/>
            <person name="Culley D."/>
            <person name="Daum C."/>
            <person name="Ezra D."/>
            <person name="Gonzalez J."/>
            <person name="Henrissat B."/>
            <person name="Kuo A."/>
            <person name="Liang C."/>
            <person name="Lipzen A."/>
            <person name="Lutzoni F."/>
            <person name="Magnuson J."/>
            <person name="Mondo S."/>
            <person name="Nolan M."/>
            <person name="Ohm R."/>
            <person name="Pangilinan J."/>
            <person name="Park H.-J."/>
            <person name="Ramirez L."/>
            <person name="Alfaro M."/>
            <person name="Sun H."/>
            <person name="Tritt A."/>
            <person name="Yoshinaga Y."/>
            <person name="Zwiers L.-H."/>
            <person name="Turgeon B."/>
            <person name="Goodwin S."/>
            <person name="Spatafora J."/>
            <person name="Crous P."/>
            <person name="Grigoriev I."/>
        </authorList>
    </citation>
    <scope>NUCLEOTIDE SEQUENCE</scope>
    <source>
        <strain evidence="8">CBS 113979</strain>
    </source>
</reference>
<comment type="domain">
    <text evidence="5">Has a modular structure: an endo-beta-1,4-glucanase catalytic module at the N-terminus, a linker rich in serines and threonines, and a C-terminal carbohydrate-binding module (CBM).</text>
</comment>
<evidence type="ECO:0000256" key="2">
    <source>
        <dbReference type="ARBA" id="ARBA00004613"/>
    </source>
</evidence>
<sequence>MHPTTFTTLILGVVGLAQAHGMVDWMSMDGKKYDTAKAPSIVRGVSSENPILDITGPEIACNIDAEPRIGGDGSSLLGEVTSGSNISFHWVPAWPHSGPIMIYMAKCDPDCGHFPATESKAWFKIYESGYNAATEQWGTELFYNAENTQRVTVPSCLAPGEYLVRMEIIALTDCAKEGKCQFYPACAQVKVASKGTTVPKELVAFPGAYKTTDKGILWDTNSQDPKDYVVPGPKPFTCS</sequence>
<dbReference type="InterPro" id="IPR005103">
    <property type="entry name" value="AA9_LPMO"/>
</dbReference>
<dbReference type="CDD" id="cd21175">
    <property type="entry name" value="LPMO_AA9"/>
    <property type="match status" value="1"/>
</dbReference>
<keyword evidence="9" id="KW-1185">Reference proteome</keyword>
<comment type="function">
    <text evidence="5">Lytic polysaccharide monooxygenase (LMPO) that depolymerizes crystalline and amorphous polysaccharides via the oxidation of scissile alpha- or beta-(1-4)-glycosidic bonds, yielding C1 and/or C4 oxidation products. Catalysis by LPMOs requires the reduction of the active-site copper from Cu(II) to Cu(I) by a reducing agent and H(2)O(2) or O(2) as a cosubstrate.</text>
</comment>
<keyword evidence="3 5" id="KW-0964">Secreted</keyword>
<evidence type="ECO:0000256" key="5">
    <source>
        <dbReference type="RuleBase" id="RU368122"/>
    </source>
</evidence>
<dbReference type="EC" id="1.14.99.56" evidence="5"/>
<evidence type="ECO:0000259" key="7">
    <source>
        <dbReference type="Pfam" id="PF03443"/>
    </source>
</evidence>
<dbReference type="GO" id="GO:0008810">
    <property type="term" value="F:cellulase activity"/>
    <property type="evidence" value="ECO:0007669"/>
    <property type="project" value="UniProtKB-UniRule"/>
</dbReference>
<evidence type="ECO:0000256" key="1">
    <source>
        <dbReference type="ARBA" id="ARBA00001973"/>
    </source>
</evidence>
<evidence type="ECO:0000313" key="8">
    <source>
        <dbReference type="EMBL" id="KAF1992340.1"/>
    </source>
</evidence>
<keyword evidence="6" id="KW-0732">Signal</keyword>
<name>A0A6G1HH37_9PEZI</name>
<feature type="chain" id="PRO_5026038067" description="AA9 family lytic polysaccharide monooxygenase" evidence="6">
    <location>
        <begin position="20"/>
        <end position="239"/>
    </location>
</feature>
<comment type="catalytic activity">
    <reaction evidence="5">
        <text>[(1-&gt;4)-beta-D-glucosyl]n+m + reduced acceptor + O2 = 4-dehydro-beta-D-glucosyl-[(1-&gt;4)-beta-D-glucosyl]n-1 + [(1-&gt;4)-beta-D-glucosyl]m + acceptor + H2O.</text>
        <dbReference type="EC" id="1.14.99.56"/>
    </reaction>
</comment>
<evidence type="ECO:0000256" key="4">
    <source>
        <dbReference type="ARBA" id="ARBA00023157"/>
    </source>
</evidence>
<dbReference type="GO" id="GO:0005576">
    <property type="term" value="C:extracellular region"/>
    <property type="evidence" value="ECO:0007669"/>
    <property type="project" value="UniProtKB-SubCell"/>
</dbReference>
<keyword evidence="5" id="KW-0136">Cellulose degradation</keyword>
<gene>
    <name evidence="8" type="ORF">K402DRAFT_344555</name>
</gene>
<evidence type="ECO:0000313" key="9">
    <source>
        <dbReference type="Proteomes" id="UP000800041"/>
    </source>
</evidence>
<organism evidence="8 9">
    <name type="scientific">Aulographum hederae CBS 113979</name>
    <dbReference type="NCBI Taxonomy" id="1176131"/>
    <lineage>
        <taxon>Eukaryota</taxon>
        <taxon>Fungi</taxon>
        <taxon>Dikarya</taxon>
        <taxon>Ascomycota</taxon>
        <taxon>Pezizomycotina</taxon>
        <taxon>Dothideomycetes</taxon>
        <taxon>Pleosporomycetidae</taxon>
        <taxon>Aulographales</taxon>
        <taxon>Aulographaceae</taxon>
    </lineage>
</organism>
<dbReference type="Gene3D" id="2.70.50.70">
    <property type="match status" value="1"/>
</dbReference>